<dbReference type="Pfam" id="PF00535">
    <property type="entry name" value="Glycos_transf_2"/>
    <property type="match status" value="1"/>
</dbReference>
<name>A0A941W3Q1_9BACT</name>
<comment type="similarity">
    <text evidence="1">Belongs to the glycosyltransferase 2 family. WaaE/KdtX subfamily.</text>
</comment>
<comment type="caution">
    <text evidence="4">The sequence shown here is derived from an EMBL/GenBank/DDBJ whole genome shotgun (WGS) entry which is preliminary data.</text>
</comment>
<keyword evidence="2" id="KW-0802">TPR repeat</keyword>
<reference evidence="4" key="1">
    <citation type="journal article" date="2021" name="ISME J.">
        <title>Fine-scale metabolic discontinuity in a stratified prokaryote microbiome of a Red Sea deep halocline.</title>
        <authorList>
            <person name="Michoud G."/>
            <person name="Ngugi D.K."/>
            <person name="Barozzi A."/>
            <person name="Merlino G."/>
            <person name="Calleja M.L."/>
            <person name="Delgado-Huertas A."/>
            <person name="Moran X.A.G."/>
            <person name="Daffonchio D."/>
        </authorList>
    </citation>
    <scope>NUCLEOTIDE SEQUENCE</scope>
    <source>
        <strain evidence="4">SuakinDeep_MAG55_1</strain>
    </source>
</reference>
<feature type="domain" description="Glycosyltransferase 2-like" evidence="3">
    <location>
        <begin position="1"/>
        <end position="120"/>
    </location>
</feature>
<dbReference type="CDD" id="cd02511">
    <property type="entry name" value="Beta4Glucosyltransferase"/>
    <property type="match status" value="1"/>
</dbReference>
<evidence type="ECO:0000313" key="5">
    <source>
        <dbReference type="Proteomes" id="UP000722750"/>
    </source>
</evidence>
<dbReference type="PANTHER" id="PTHR43630">
    <property type="entry name" value="POLY-BETA-1,6-N-ACETYL-D-GLUCOSAMINE SYNTHASE"/>
    <property type="match status" value="1"/>
</dbReference>
<dbReference type="PANTHER" id="PTHR43630:SF2">
    <property type="entry name" value="GLYCOSYLTRANSFERASE"/>
    <property type="match status" value="1"/>
</dbReference>
<gene>
    <name evidence="4" type="ORF">MAG551_01775</name>
</gene>
<dbReference type="InterPro" id="IPR029044">
    <property type="entry name" value="Nucleotide-diphossugar_trans"/>
</dbReference>
<organism evidence="4 5">
    <name type="scientific">Candidatus Scalindua arabica</name>
    <dbReference type="NCBI Taxonomy" id="1127984"/>
    <lineage>
        <taxon>Bacteria</taxon>
        <taxon>Pseudomonadati</taxon>
        <taxon>Planctomycetota</taxon>
        <taxon>Candidatus Brocadiia</taxon>
        <taxon>Candidatus Brocadiales</taxon>
        <taxon>Candidatus Scalinduaceae</taxon>
        <taxon>Candidatus Scalindua</taxon>
    </lineage>
</organism>
<dbReference type="SUPFAM" id="SSF53448">
    <property type="entry name" value="Nucleotide-diphospho-sugar transferases"/>
    <property type="match status" value="1"/>
</dbReference>
<dbReference type="AlphaFoldDB" id="A0A941W3Q1"/>
<dbReference type="EMBL" id="JAANXD010000073">
    <property type="protein sequence ID" value="MBS1258713.1"/>
    <property type="molecule type" value="Genomic_DNA"/>
</dbReference>
<dbReference type="SUPFAM" id="SSF48452">
    <property type="entry name" value="TPR-like"/>
    <property type="match status" value="2"/>
</dbReference>
<dbReference type="Proteomes" id="UP000722750">
    <property type="component" value="Unassembled WGS sequence"/>
</dbReference>
<dbReference type="Gene3D" id="3.90.550.10">
    <property type="entry name" value="Spore Coat Polysaccharide Biosynthesis Protein SpsA, Chain A"/>
    <property type="match status" value="1"/>
</dbReference>
<dbReference type="Gene3D" id="1.25.40.10">
    <property type="entry name" value="Tetratricopeptide repeat domain"/>
    <property type="match status" value="2"/>
</dbReference>
<sequence length="500" mass="57543">MIVKNEERLLPGCLNSVKDYVDEIIIVDTGSTDRTVEIAEGFGAKVFHHPWEGSFSKARNYSLKYATCDWILILDADEELNKEDAPRLKEIVKDNNCTVISFVIKNKFKDSTQESYANMIRLFKNFSGVYYEGIVHNNIQYSGKCLESSLTIIHHGYNLSGNEMEEKFLRTATLLKKQIKADPNNPLPHQYLGISYIGEKMYDEAVTEGTRATDIAEKEGYNLNDFLISYYVTSAAYFEKNELKESESYALKSVEIDDKFLDGHCILSFVYYNLKNYDSFLQNSEKYLTLRDSIIKHPEKTNASICHTIGHKWKIHLLRGFHYLSNNKDELGNIEIDKALKESTEIEECLKLLGNFYFENNRPDKAEETFRRLLDINEHAIDAMVKTGHIRFQKGDLKETIHFWKKAVDTEPTLFDIRLLICKINMVQGNLEEVVTECDQLLQILDINRDVVIESLTDLANLFNLIGGKLEEKHDVQASEAAFKLCKDLEQIKLVDTVNT</sequence>
<dbReference type="InterPro" id="IPR001173">
    <property type="entry name" value="Glyco_trans_2-like"/>
</dbReference>
<accession>A0A941W3Q1</accession>
<dbReference type="InterPro" id="IPR011990">
    <property type="entry name" value="TPR-like_helical_dom_sf"/>
</dbReference>
<evidence type="ECO:0000256" key="1">
    <source>
        <dbReference type="ARBA" id="ARBA00038494"/>
    </source>
</evidence>
<evidence type="ECO:0000313" key="4">
    <source>
        <dbReference type="EMBL" id="MBS1258713.1"/>
    </source>
</evidence>
<evidence type="ECO:0000259" key="3">
    <source>
        <dbReference type="Pfam" id="PF00535"/>
    </source>
</evidence>
<feature type="repeat" description="TPR" evidence="2">
    <location>
        <begin position="381"/>
        <end position="414"/>
    </location>
</feature>
<evidence type="ECO:0000256" key="2">
    <source>
        <dbReference type="PROSITE-ProRule" id="PRU00339"/>
    </source>
</evidence>
<protein>
    <recommendedName>
        <fullName evidence="3">Glycosyltransferase 2-like domain-containing protein</fullName>
    </recommendedName>
</protein>
<dbReference type="InterPro" id="IPR019734">
    <property type="entry name" value="TPR_rpt"/>
</dbReference>
<feature type="repeat" description="TPR" evidence="2">
    <location>
        <begin position="347"/>
        <end position="380"/>
    </location>
</feature>
<dbReference type="SMART" id="SM00028">
    <property type="entry name" value="TPR"/>
    <property type="match status" value="4"/>
</dbReference>
<proteinExistence type="inferred from homology"/>
<dbReference type="Pfam" id="PF13181">
    <property type="entry name" value="TPR_8"/>
    <property type="match status" value="1"/>
</dbReference>
<dbReference type="PROSITE" id="PS50005">
    <property type="entry name" value="TPR"/>
    <property type="match status" value="2"/>
</dbReference>